<dbReference type="AlphaFoldDB" id="A0A388KL87"/>
<name>A0A388KL87_CHABU</name>
<reference evidence="2 3" key="1">
    <citation type="journal article" date="2018" name="Cell">
        <title>The Chara Genome: Secondary Complexity and Implications for Plant Terrestrialization.</title>
        <authorList>
            <person name="Nishiyama T."/>
            <person name="Sakayama H."/>
            <person name="Vries J.D."/>
            <person name="Buschmann H."/>
            <person name="Saint-Marcoux D."/>
            <person name="Ullrich K.K."/>
            <person name="Haas F.B."/>
            <person name="Vanderstraeten L."/>
            <person name="Becker D."/>
            <person name="Lang D."/>
            <person name="Vosolsobe S."/>
            <person name="Rombauts S."/>
            <person name="Wilhelmsson P.K.I."/>
            <person name="Janitza P."/>
            <person name="Kern R."/>
            <person name="Heyl A."/>
            <person name="Rumpler F."/>
            <person name="Villalobos L.I.A.C."/>
            <person name="Clay J.M."/>
            <person name="Skokan R."/>
            <person name="Toyoda A."/>
            <person name="Suzuki Y."/>
            <person name="Kagoshima H."/>
            <person name="Schijlen E."/>
            <person name="Tajeshwar N."/>
            <person name="Catarino B."/>
            <person name="Hetherington A.J."/>
            <person name="Saltykova A."/>
            <person name="Bonnot C."/>
            <person name="Breuninger H."/>
            <person name="Symeonidi A."/>
            <person name="Radhakrishnan G.V."/>
            <person name="Van Nieuwerburgh F."/>
            <person name="Deforce D."/>
            <person name="Chang C."/>
            <person name="Karol K.G."/>
            <person name="Hedrich R."/>
            <person name="Ulvskov P."/>
            <person name="Glockner G."/>
            <person name="Delwiche C.F."/>
            <person name="Petrasek J."/>
            <person name="Van de Peer Y."/>
            <person name="Friml J."/>
            <person name="Beilby M."/>
            <person name="Dolan L."/>
            <person name="Kohara Y."/>
            <person name="Sugano S."/>
            <person name="Fujiyama A."/>
            <person name="Delaux P.-M."/>
            <person name="Quint M."/>
            <person name="TheiBen G."/>
            <person name="Hagemann M."/>
            <person name="Harholt J."/>
            <person name="Dunand C."/>
            <person name="Zachgo S."/>
            <person name="Langdale J."/>
            <person name="Maumus F."/>
            <person name="Straeten D.V.D."/>
            <person name="Gould S.B."/>
            <person name="Rensing S.A."/>
        </authorList>
    </citation>
    <scope>NUCLEOTIDE SEQUENCE [LARGE SCALE GENOMIC DNA]</scope>
    <source>
        <strain evidence="2 3">S276</strain>
    </source>
</reference>
<sequence>MEGHSLEALTLGFGRDGISREQFLALARVGTQGTTHISRSGSLHSQGTFAGDSGGQRPITPAAIVVATATRADKTYVQPVQPRCVDPSNTVAGSLGRVLPLANLASAVVHGVASTGGKTREGGTREEARRKEETTERTPLVVDDDKEPLTKRKKRSRQEEDLDARSKLWTNGKTFSGTGPGRLIADVVHSCADYCCAIVNGDVGASALAGLIMPTNDIPCFRIKDPAQREPSLRRARKTENVAMRMIHGWIFGSPSRANGFARAESYVSVDYLMDLARAV</sequence>
<feature type="compositionally biased region" description="Basic and acidic residues" evidence="1">
    <location>
        <begin position="118"/>
        <end position="136"/>
    </location>
</feature>
<comment type="caution">
    <text evidence="2">The sequence shown here is derived from an EMBL/GenBank/DDBJ whole genome shotgun (WGS) entry which is preliminary data.</text>
</comment>
<protein>
    <submittedName>
        <fullName evidence="2">Uncharacterized protein</fullName>
    </submittedName>
</protein>
<dbReference type="Gramene" id="GBG70806">
    <property type="protein sequence ID" value="GBG70806"/>
    <property type="gene ID" value="CBR_g8106"/>
</dbReference>
<evidence type="ECO:0000313" key="3">
    <source>
        <dbReference type="Proteomes" id="UP000265515"/>
    </source>
</evidence>
<keyword evidence="3" id="KW-1185">Reference proteome</keyword>
<evidence type="ECO:0000313" key="2">
    <source>
        <dbReference type="EMBL" id="GBG70806.1"/>
    </source>
</evidence>
<dbReference type="Proteomes" id="UP000265515">
    <property type="component" value="Unassembled WGS sequence"/>
</dbReference>
<proteinExistence type="predicted"/>
<dbReference type="EMBL" id="BFEA01000136">
    <property type="protein sequence ID" value="GBG70806.1"/>
    <property type="molecule type" value="Genomic_DNA"/>
</dbReference>
<gene>
    <name evidence="2" type="ORF">CBR_g8106</name>
</gene>
<evidence type="ECO:0000256" key="1">
    <source>
        <dbReference type="SAM" id="MobiDB-lite"/>
    </source>
</evidence>
<feature type="region of interest" description="Disordered" evidence="1">
    <location>
        <begin position="112"/>
        <end position="163"/>
    </location>
</feature>
<accession>A0A388KL87</accession>
<organism evidence="2 3">
    <name type="scientific">Chara braunii</name>
    <name type="common">Braun's stonewort</name>
    <dbReference type="NCBI Taxonomy" id="69332"/>
    <lineage>
        <taxon>Eukaryota</taxon>
        <taxon>Viridiplantae</taxon>
        <taxon>Streptophyta</taxon>
        <taxon>Charophyceae</taxon>
        <taxon>Charales</taxon>
        <taxon>Characeae</taxon>
        <taxon>Chara</taxon>
    </lineage>
</organism>